<feature type="disulfide bond" evidence="3 6">
    <location>
        <begin position="72"/>
        <end position="130"/>
    </location>
</feature>
<evidence type="ECO:0000256" key="4">
    <source>
        <dbReference type="SAM" id="SignalP"/>
    </source>
</evidence>
<sequence>MARLSILVALVVLGVNISEIDSSEEVMKDLTSGFIKVLEECKKELNLSESIINDLYNYWKEDYSLLNRDVGCAIVCMSKKLELIDTSGKIHHGNAEDLAKKHGADSEVAAKLVAILHECEKTHDAIEDQCMKALEIAKCFRTNIHKLNWAPKMDVVITEVLTEV</sequence>
<organism evidence="5">
    <name type="scientific">Epiphyas postvittana</name>
    <name type="common">Light brown apple moth</name>
    <dbReference type="NCBI Taxonomy" id="65032"/>
    <lineage>
        <taxon>Eukaryota</taxon>
        <taxon>Metazoa</taxon>
        <taxon>Ecdysozoa</taxon>
        <taxon>Arthropoda</taxon>
        <taxon>Hexapoda</taxon>
        <taxon>Insecta</taxon>
        <taxon>Pterygota</taxon>
        <taxon>Neoptera</taxon>
        <taxon>Endopterygota</taxon>
        <taxon>Lepidoptera</taxon>
        <taxon>Glossata</taxon>
        <taxon>Ditrysia</taxon>
        <taxon>Tortricoidea</taxon>
        <taxon>Tortricidae</taxon>
        <taxon>Tortricinae</taxon>
        <taxon>Epiphyas</taxon>
    </lineage>
</organism>
<keyword evidence="3" id="KW-1015">Disulfide bond</keyword>
<dbReference type="InterPro" id="IPR036728">
    <property type="entry name" value="PBP_GOBP_sf"/>
</dbReference>
<dbReference type="SUPFAM" id="SSF47565">
    <property type="entry name" value="Insect pheromone/odorant-binding proteins"/>
    <property type="match status" value="1"/>
</dbReference>
<dbReference type="PIRSF" id="PIRSF015604">
    <property type="entry name" value="Odorant/phero_bd"/>
    <property type="match status" value="1"/>
</dbReference>
<name>A0A0K8TU48_EPIPO</name>
<keyword evidence="2" id="KW-0813">Transport</keyword>
<dbReference type="Pfam" id="PF01395">
    <property type="entry name" value="PBP_GOBP"/>
    <property type="match status" value="1"/>
</dbReference>
<reference evidence="5" key="1">
    <citation type="journal article" date="2015" name="PLoS ONE">
        <title>The Peripheral Olfactory Repertoire of the Lightbrown Apple Moth, Epiphyas postvittana.</title>
        <authorList>
            <person name="Corcoran J.A."/>
            <person name="Jordan M.D."/>
            <person name="Thrimawithana A.H."/>
            <person name="Crowhurst R.N."/>
            <person name="Newcomb R.D."/>
        </authorList>
    </citation>
    <scope>NUCLEOTIDE SEQUENCE</scope>
</reference>
<dbReference type="EMBL" id="GCVX01000223">
    <property type="protein sequence ID" value="JAI18007.1"/>
    <property type="molecule type" value="Transcribed_RNA"/>
</dbReference>
<accession>A0A0K8TU48</accession>
<feature type="disulfide bond" evidence="3 6">
    <location>
        <begin position="119"/>
        <end position="139"/>
    </location>
</feature>
<dbReference type="InterPro" id="IPR006072">
    <property type="entry name" value="Odorant/phero-bd_Lep"/>
</dbReference>
<dbReference type="CDD" id="cd23992">
    <property type="entry name" value="PBP_GOBP"/>
    <property type="match status" value="1"/>
</dbReference>
<dbReference type="GO" id="GO:0005549">
    <property type="term" value="F:odorant binding"/>
    <property type="evidence" value="ECO:0007669"/>
    <property type="project" value="InterPro"/>
</dbReference>
<dbReference type="PDB" id="6VQ5">
    <property type="method" value="X-ray"/>
    <property type="resolution" value="2.60 A"/>
    <property type="chains" value="A/B=23-164"/>
</dbReference>
<keyword evidence="4" id="KW-0732">Signal</keyword>
<evidence type="ECO:0000313" key="5">
    <source>
        <dbReference type="EMBL" id="JAI18007.1"/>
    </source>
</evidence>
<reference evidence="6" key="2">
    <citation type="journal article" date="2020" name="Sci. Rep.">
        <title>Crystal structure of Epiphyas postvittana pheromone binding protein 3.</title>
        <authorList>
            <person name="Hamiaux C."/>
            <person name="Carraher C."/>
            <person name="Lofstedt C."/>
            <person name="Corcoran J.A."/>
        </authorList>
    </citation>
    <scope>X-RAY CRYSTALLOGRAPHY (2.60 ANGSTROMS) OF 23-164</scope>
    <scope>DISULFIDE BONDS</scope>
</reference>
<evidence type="ECO:0000256" key="2">
    <source>
        <dbReference type="ARBA" id="ARBA00022448"/>
    </source>
</evidence>
<comment type="similarity">
    <text evidence="1">Belongs to the PBP/GOBP family.</text>
</comment>
<dbReference type="InterPro" id="IPR006170">
    <property type="entry name" value="PBP/GOBP"/>
</dbReference>
<evidence type="ECO:0000256" key="1">
    <source>
        <dbReference type="ARBA" id="ARBA00008098"/>
    </source>
</evidence>
<dbReference type="AlphaFoldDB" id="A0A0K8TU48"/>
<keyword evidence="6" id="KW-0002">3D-structure</keyword>
<dbReference type="Gene3D" id="1.10.238.20">
    <property type="entry name" value="Pheromone/general odorant binding protein domain"/>
    <property type="match status" value="1"/>
</dbReference>
<dbReference type="SMART" id="SM00708">
    <property type="entry name" value="PhBP"/>
    <property type="match status" value="1"/>
</dbReference>
<dbReference type="SMR" id="A0A0K8TU48"/>
<feature type="signal peptide" evidence="4">
    <location>
        <begin position="1"/>
        <end position="22"/>
    </location>
</feature>
<proteinExistence type="evidence at protein level"/>
<feature type="disulfide bond" evidence="3 6">
    <location>
        <begin position="41"/>
        <end position="76"/>
    </location>
</feature>
<dbReference type="PRINTS" id="PR00484">
    <property type="entry name" value="PBPGOBP"/>
</dbReference>
<evidence type="ECO:0007829" key="6">
    <source>
        <dbReference type="PDB" id="6VQ5"/>
    </source>
</evidence>
<evidence type="ECO:0000256" key="3">
    <source>
        <dbReference type="PIRSR" id="PIRSR015604-1"/>
    </source>
</evidence>
<feature type="chain" id="PRO_5005520508" evidence="4">
    <location>
        <begin position="23"/>
        <end position="164"/>
    </location>
</feature>
<protein>
    <submittedName>
        <fullName evidence="5">Pheromome Binding Protein</fullName>
    </submittedName>
</protein>